<feature type="binding site" evidence="8">
    <location>
        <position position="216"/>
    </location>
    <ligand>
        <name>Zn(2+)</name>
        <dbReference type="ChEBI" id="CHEBI:29105"/>
    </ligand>
</feature>
<dbReference type="AlphaFoldDB" id="A0AAW9CAW3"/>
<dbReference type="GO" id="GO:0046872">
    <property type="term" value="F:metal ion binding"/>
    <property type="evidence" value="ECO:0007669"/>
    <property type="project" value="UniProtKB-KW"/>
</dbReference>
<dbReference type="GO" id="GO:0006046">
    <property type="term" value="P:N-acetylglucosamine catabolic process"/>
    <property type="evidence" value="ECO:0007669"/>
    <property type="project" value="TreeGrafter"/>
</dbReference>
<evidence type="ECO:0000256" key="4">
    <source>
        <dbReference type="ARBA" id="ARBA00023277"/>
    </source>
</evidence>
<dbReference type="EMBL" id="JAUEQX010000020">
    <property type="protein sequence ID" value="MDW3779366.1"/>
    <property type="molecule type" value="Genomic_DNA"/>
</dbReference>
<feature type="binding site" evidence="7">
    <location>
        <position position="227"/>
    </location>
    <ligand>
        <name>substrate</name>
    </ligand>
</feature>
<dbReference type="PIRSF" id="PIRSF038994">
    <property type="entry name" value="NagA"/>
    <property type="match status" value="1"/>
</dbReference>
<feature type="domain" description="Amidohydrolase-related" evidence="9">
    <location>
        <begin position="50"/>
        <end position="379"/>
    </location>
</feature>
<dbReference type="GO" id="GO:0008448">
    <property type="term" value="F:N-acetylglucosamine-6-phosphate deacetylase activity"/>
    <property type="evidence" value="ECO:0007669"/>
    <property type="project" value="UniProtKB-EC"/>
</dbReference>
<dbReference type="NCBIfam" id="TIGR00221">
    <property type="entry name" value="nagA"/>
    <property type="match status" value="1"/>
</dbReference>
<dbReference type="Gene3D" id="2.30.40.10">
    <property type="entry name" value="Urease, subunit C, domain 1"/>
    <property type="match status" value="1"/>
</dbReference>
<dbReference type="FunFam" id="3.20.20.140:FF:000004">
    <property type="entry name" value="N-acetylglucosamine-6-phosphate deacetylase"/>
    <property type="match status" value="1"/>
</dbReference>
<dbReference type="GeneID" id="99778477"/>
<feature type="binding site" evidence="7">
    <location>
        <position position="142"/>
    </location>
    <ligand>
        <name>substrate</name>
    </ligand>
</feature>
<feature type="binding site" evidence="8">
    <location>
        <position position="131"/>
    </location>
    <ligand>
        <name>Zn(2+)</name>
        <dbReference type="ChEBI" id="CHEBI:29105"/>
    </ligand>
</feature>
<dbReference type="EC" id="3.5.1.25" evidence="10"/>
<dbReference type="Proteomes" id="UP001276300">
    <property type="component" value="Unassembled WGS sequence"/>
</dbReference>
<evidence type="ECO:0000256" key="5">
    <source>
        <dbReference type="PIRNR" id="PIRNR038994"/>
    </source>
</evidence>
<dbReference type="InterPro" id="IPR011059">
    <property type="entry name" value="Metal-dep_hydrolase_composite"/>
</dbReference>
<comment type="cofactor">
    <cofactor evidence="8">
        <name>a divalent metal cation</name>
        <dbReference type="ChEBI" id="CHEBI:60240"/>
    </cofactor>
    <text evidence="8">Binds 1 divalent metal cation per subunit.</text>
</comment>
<evidence type="ECO:0000256" key="8">
    <source>
        <dbReference type="PIRSR" id="PIRSR038994-3"/>
    </source>
</evidence>
<comment type="similarity">
    <text evidence="1 5">Belongs to the metallo-dependent hydrolases superfamily. NagA family.</text>
</comment>
<dbReference type="Pfam" id="PF01979">
    <property type="entry name" value="Amidohydro_1"/>
    <property type="match status" value="1"/>
</dbReference>
<dbReference type="RefSeq" id="WP_061283443.1">
    <property type="nucleotide sequence ID" value="NZ_CALMQG010000066.1"/>
</dbReference>
<evidence type="ECO:0000256" key="1">
    <source>
        <dbReference type="ARBA" id="ARBA00010716"/>
    </source>
</evidence>
<dbReference type="Gene3D" id="3.20.20.140">
    <property type="entry name" value="Metal-dependent hydrolases"/>
    <property type="match status" value="1"/>
</dbReference>
<feature type="binding site" evidence="8">
    <location>
        <position position="195"/>
    </location>
    <ligand>
        <name>Zn(2+)</name>
        <dbReference type="ChEBI" id="CHEBI:29105"/>
    </ligand>
</feature>
<accession>A0AAW9CAW3</accession>
<proteinExistence type="inferred from homology"/>
<evidence type="ECO:0000256" key="7">
    <source>
        <dbReference type="PIRSR" id="PIRSR038994-2"/>
    </source>
</evidence>
<dbReference type="InterPro" id="IPR003764">
    <property type="entry name" value="GlcNAc_6-P_deAcase"/>
</dbReference>
<feature type="active site" description="Proton donor/acceptor" evidence="6">
    <location>
        <position position="273"/>
    </location>
</feature>
<dbReference type="PANTHER" id="PTHR11113:SF14">
    <property type="entry name" value="N-ACETYLGLUCOSAMINE-6-PHOSPHATE DEACETYLASE"/>
    <property type="match status" value="1"/>
</dbReference>
<dbReference type="PANTHER" id="PTHR11113">
    <property type="entry name" value="N-ACETYLGLUCOSAMINE-6-PHOSPHATE DEACETYLASE"/>
    <property type="match status" value="1"/>
</dbReference>
<dbReference type="InterPro" id="IPR032466">
    <property type="entry name" value="Metal_Hydrolase"/>
</dbReference>
<dbReference type="CDD" id="cd00854">
    <property type="entry name" value="NagA"/>
    <property type="match status" value="1"/>
</dbReference>
<comment type="caution">
    <text evidence="10">The sequence shown here is derived from an EMBL/GenBank/DDBJ whole genome shotgun (WGS) entry which is preliminary data.</text>
</comment>
<dbReference type="SUPFAM" id="SSF51556">
    <property type="entry name" value="Metallo-dependent hydrolases"/>
    <property type="match status" value="1"/>
</dbReference>
<dbReference type="InterPro" id="IPR006680">
    <property type="entry name" value="Amidohydro-rel"/>
</dbReference>
<feature type="binding site" evidence="7">
    <location>
        <position position="251"/>
    </location>
    <ligand>
        <name>substrate</name>
    </ligand>
</feature>
<keyword evidence="2 8" id="KW-0479">Metal-binding</keyword>
<evidence type="ECO:0000256" key="3">
    <source>
        <dbReference type="ARBA" id="ARBA00022801"/>
    </source>
</evidence>
<feature type="binding site" evidence="7">
    <location>
        <begin position="306"/>
        <end position="308"/>
    </location>
    <ligand>
        <name>substrate</name>
    </ligand>
</feature>
<evidence type="ECO:0000256" key="6">
    <source>
        <dbReference type="PIRSR" id="PIRSR038994-1"/>
    </source>
</evidence>
<feature type="binding site" evidence="7">
    <location>
        <begin position="219"/>
        <end position="220"/>
    </location>
    <ligand>
        <name>substrate</name>
    </ligand>
</feature>
<gene>
    <name evidence="10" type="primary">nagA</name>
    <name evidence="10" type="ORF">QWU01_21420</name>
</gene>
<evidence type="ECO:0000313" key="11">
    <source>
        <dbReference type="Proteomes" id="UP001276300"/>
    </source>
</evidence>
<organism evidence="10 11">
    <name type="scientific">Kluyvera cryocrescens</name>
    <name type="common">Kluyvera citrophila</name>
    <dbReference type="NCBI Taxonomy" id="580"/>
    <lineage>
        <taxon>Bacteria</taxon>
        <taxon>Pseudomonadati</taxon>
        <taxon>Pseudomonadota</taxon>
        <taxon>Gammaproteobacteria</taxon>
        <taxon>Enterobacterales</taxon>
        <taxon>Enterobacteriaceae</taxon>
        <taxon>Kluyvera</taxon>
    </lineage>
</organism>
<sequence>MYALTHGRIYTGHEILDDHAIIVANGLIERICPLADVPANVEQRSVNGAILAPGFIDVQLNGCGGVQFNDTAEAVTVETLEIMQKANEKSGCTNFLPTLITTCDDLMKQGVRVMREYLAKHPNQALGLHLEGPWLNIVKKGTHNPSFVRKPDAELVQFLCDNADVITKVTLAPEMVDPAVITQLANAGIVVSAGHSNATAKEARIGFRAGISFATHLFNAMPYMSGREPGLTGAILDANEIYCGIIADGLHVDYINIRNAKRLKGDKLCLVTDATAPAGANIEQFIFAGKTIYYRNGLCVDENGTLSGSSLTMIEGVRNLVNHANIALDEVLRMATLYPARAIGVDKHLGSIAPGKVANLTAFTHDFKIIKTIVNGNEVVTE</sequence>
<evidence type="ECO:0000256" key="2">
    <source>
        <dbReference type="ARBA" id="ARBA00022723"/>
    </source>
</evidence>
<dbReference type="SUPFAM" id="SSF51338">
    <property type="entry name" value="Composite domain of metallo-dependent hydrolases"/>
    <property type="match status" value="1"/>
</dbReference>
<protein>
    <submittedName>
        <fullName evidence="10">N-acetylglucosamine-6-phosphate deacetylase</fullName>
        <ecNumber evidence="10">3.5.1.25</ecNumber>
    </submittedName>
</protein>
<keyword evidence="4 5" id="KW-0119">Carbohydrate metabolism</keyword>
<name>A0AAW9CAW3_KLUCR</name>
<reference evidence="10" key="1">
    <citation type="journal article" date="2023" name="J Glob Antimicrob Resist">
        <title>Emergence of NDM-1 and KPC-3 carbapenemases in Kluyvera cryocrescens: Investigating genetic heterogeneity and acquisition routes of blaNDM-1 in Enterobacterales species in Portugal.</title>
        <authorList>
            <person name="Loiodice M."/>
            <person name="Ribeiro M."/>
            <person name="Peixe L."/>
            <person name="Novais A."/>
        </authorList>
    </citation>
    <scope>NUCLEOTIDE SEQUENCE</scope>
    <source>
        <strain evidence="10">K629</strain>
    </source>
</reference>
<keyword evidence="3 5" id="KW-0378">Hydrolase</keyword>
<evidence type="ECO:0000259" key="9">
    <source>
        <dbReference type="Pfam" id="PF01979"/>
    </source>
</evidence>
<evidence type="ECO:0000313" key="10">
    <source>
        <dbReference type="EMBL" id="MDW3779366.1"/>
    </source>
</evidence>
<dbReference type="NCBIfam" id="NF008371">
    <property type="entry name" value="PRK11170.1"/>
    <property type="match status" value="1"/>
</dbReference>